<sequence>MDIKYLGHSAFLLKGKSDSVVMDPFDKSTGLKFPNLEAGIVTVSHDHHDHNAASQIQGNPLIINIPGEYEKNGIRITGYGVYHDDKRGEERGKNTLFKVEIDGVSILHCGDLGHTLFEELTEEINEIDVLMIPVGGFYTIDSKTAYTVIKSIEPSVVIPMHYRTEKHDPSFSSVAPLSDFLKQMEISNVEPVKKLTLKPGDFGEEMKVVVMEVSA</sequence>
<evidence type="ECO:0000313" key="2">
    <source>
        <dbReference type="Proteomes" id="UP000177418"/>
    </source>
</evidence>
<accession>A0A1F7JJ01</accession>
<dbReference type="SUPFAM" id="SSF56281">
    <property type="entry name" value="Metallo-hydrolase/oxidoreductase"/>
    <property type="match status" value="1"/>
</dbReference>
<reference evidence="1 2" key="1">
    <citation type="journal article" date="2016" name="Nat. Commun.">
        <title>Thousands of microbial genomes shed light on interconnected biogeochemical processes in an aquifer system.</title>
        <authorList>
            <person name="Anantharaman K."/>
            <person name="Brown C.T."/>
            <person name="Hug L.A."/>
            <person name="Sharon I."/>
            <person name="Castelle C.J."/>
            <person name="Probst A.J."/>
            <person name="Thomas B.C."/>
            <person name="Singh A."/>
            <person name="Wilkins M.J."/>
            <person name="Karaoz U."/>
            <person name="Brodie E.L."/>
            <person name="Williams K.H."/>
            <person name="Hubbard S.S."/>
            <person name="Banfield J.F."/>
        </authorList>
    </citation>
    <scope>NUCLEOTIDE SEQUENCE [LARGE SCALE GENOMIC DNA]</scope>
</reference>
<dbReference type="AlphaFoldDB" id="A0A1F7JJ01"/>
<dbReference type="Pfam" id="PF13483">
    <property type="entry name" value="Lactamase_B_3"/>
    <property type="match status" value="1"/>
</dbReference>
<evidence type="ECO:0000313" key="1">
    <source>
        <dbReference type="EMBL" id="OGK55592.1"/>
    </source>
</evidence>
<dbReference type="PANTHER" id="PTHR42967:SF1">
    <property type="entry name" value="MBL FOLD METALLO-HYDROLASE"/>
    <property type="match status" value="1"/>
</dbReference>
<name>A0A1F7JJ01_9BACT</name>
<protein>
    <recommendedName>
        <fullName evidence="3">Lactamase</fullName>
    </recommendedName>
</protein>
<comment type="caution">
    <text evidence="1">The sequence shown here is derived from an EMBL/GenBank/DDBJ whole genome shotgun (WGS) entry which is preliminary data.</text>
</comment>
<dbReference type="EMBL" id="MGAV01000001">
    <property type="protein sequence ID" value="OGK55592.1"/>
    <property type="molecule type" value="Genomic_DNA"/>
</dbReference>
<dbReference type="PANTHER" id="PTHR42967">
    <property type="entry name" value="METAL DEPENDENT HYDROLASE"/>
    <property type="match status" value="1"/>
</dbReference>
<dbReference type="Gene3D" id="3.60.15.10">
    <property type="entry name" value="Ribonuclease Z/Hydroxyacylglutathione hydrolase-like"/>
    <property type="match status" value="1"/>
</dbReference>
<dbReference type="InterPro" id="IPR036866">
    <property type="entry name" value="RibonucZ/Hydroxyglut_hydro"/>
</dbReference>
<dbReference type="Proteomes" id="UP000177418">
    <property type="component" value="Unassembled WGS sequence"/>
</dbReference>
<proteinExistence type="predicted"/>
<evidence type="ECO:0008006" key="3">
    <source>
        <dbReference type="Google" id="ProtNLM"/>
    </source>
</evidence>
<organism evidence="1 2">
    <name type="scientific">Candidatus Roizmanbacteria bacterium RIFCSPLOWO2_02_FULL_36_11</name>
    <dbReference type="NCBI Taxonomy" id="1802071"/>
    <lineage>
        <taxon>Bacteria</taxon>
        <taxon>Candidatus Roizmaniibacteriota</taxon>
    </lineage>
</organism>
<gene>
    <name evidence="1" type="ORF">A3H78_01405</name>
</gene>